<evidence type="ECO:0000259" key="2">
    <source>
        <dbReference type="Pfam" id="PF19959"/>
    </source>
</evidence>
<evidence type="ECO:0000313" key="3">
    <source>
        <dbReference type="EMBL" id="EDX76116.1"/>
    </source>
</evidence>
<proteinExistence type="predicted"/>
<dbReference type="InterPro" id="IPR027417">
    <property type="entry name" value="P-loop_NTPase"/>
</dbReference>
<protein>
    <recommendedName>
        <fullName evidence="2">Effector-associated domain-containing protein</fullName>
    </recommendedName>
</protein>
<dbReference type="STRING" id="118168.MC7420_5550"/>
<organism evidence="3 4">
    <name type="scientific">Coleofasciculus chthonoplastes PCC 7420</name>
    <dbReference type="NCBI Taxonomy" id="118168"/>
    <lineage>
        <taxon>Bacteria</taxon>
        <taxon>Bacillati</taxon>
        <taxon>Cyanobacteriota</taxon>
        <taxon>Cyanophyceae</taxon>
        <taxon>Coleofasciculales</taxon>
        <taxon>Coleofasciculaceae</taxon>
        <taxon>Coleofasciculus</taxon>
    </lineage>
</organism>
<dbReference type="Proteomes" id="UP000003835">
    <property type="component" value="Unassembled WGS sequence"/>
</dbReference>
<dbReference type="eggNOG" id="COG3903">
    <property type="taxonomic scope" value="Bacteria"/>
</dbReference>
<name>B4VPV7_9CYAN</name>
<dbReference type="HOGENOM" id="CLU_021307_2_1_3"/>
<dbReference type="Pfam" id="PF19959">
    <property type="entry name" value="EAD4"/>
    <property type="match status" value="1"/>
</dbReference>
<dbReference type="Gene3D" id="3.40.50.300">
    <property type="entry name" value="P-loop containing nucleotide triphosphate hydrolases"/>
    <property type="match status" value="1"/>
</dbReference>
<evidence type="ECO:0000313" key="4">
    <source>
        <dbReference type="Proteomes" id="UP000003835"/>
    </source>
</evidence>
<dbReference type="AlphaFoldDB" id="B4VPV7"/>
<feature type="region of interest" description="Disordered" evidence="1">
    <location>
        <begin position="128"/>
        <end position="156"/>
    </location>
</feature>
<keyword evidence="4" id="KW-1185">Reference proteome</keyword>
<dbReference type="Pfam" id="PF14516">
    <property type="entry name" value="AAA_35"/>
    <property type="match status" value="1"/>
</dbReference>
<gene>
    <name evidence="3" type="ORF">MC7420_5550</name>
</gene>
<dbReference type="eggNOG" id="COG1672">
    <property type="taxonomic scope" value="Bacteria"/>
</dbReference>
<dbReference type="SUPFAM" id="SSF52540">
    <property type="entry name" value="P-loop containing nucleoside triphosphate hydrolases"/>
    <property type="match status" value="1"/>
</dbReference>
<feature type="domain" description="Effector-associated" evidence="2">
    <location>
        <begin position="7"/>
        <end position="127"/>
    </location>
</feature>
<dbReference type="InterPro" id="IPR045434">
    <property type="entry name" value="EAD4"/>
</dbReference>
<dbReference type="EMBL" id="DS989847">
    <property type="protein sequence ID" value="EDX76116.1"/>
    <property type="molecule type" value="Genomic_DNA"/>
</dbReference>
<reference evidence="3 4" key="1">
    <citation type="submission" date="2008-07" db="EMBL/GenBank/DDBJ databases">
        <authorList>
            <person name="Tandeau de Marsac N."/>
            <person name="Ferriera S."/>
            <person name="Johnson J."/>
            <person name="Kravitz S."/>
            <person name="Beeson K."/>
            <person name="Sutton G."/>
            <person name="Rogers Y.-H."/>
            <person name="Friedman R."/>
            <person name="Frazier M."/>
            <person name="Venter J.C."/>
        </authorList>
    </citation>
    <scope>NUCLEOTIDE SEQUENCE [LARGE SCALE GENOMIC DNA]</scope>
    <source>
        <strain evidence="3 4">PCC 7420</strain>
    </source>
</reference>
<accession>B4VPV7</accession>
<evidence type="ECO:0000256" key="1">
    <source>
        <dbReference type="SAM" id="MobiDB-lite"/>
    </source>
</evidence>
<sequence length="520" mass="60449">MARPNYGPQAKKRAKRLLEALLAYANDEWENTEHLQIKVNWQSENQLVVRTKVRFLQELTSLDPYEGKLNSEQIKEALRRLADFVEILEDNRPGKKGLHDWHFTLKLWHKRYDKEAIMQRFNLEWERRRPEKSKQVAPTASPPPSVTTGVQQREQKQGVVGAGFTDNILKTTSNLTKPALLGELPNGSVELNSQFYIERPPIEERCYQTIRQPGALIRIKAPRQMGKTSLLDRILDYAEQQGYATVRLNLLQAEADVFSSLNRFLRWLCVCISSKLKLDAQLDEYWDQDRGSIVNCTTYIQDHLLEQLESPLVLALDEADRVFQSPDVAQGFFPMLRSWHEEAKTVDSWEELRLVVAHSTEDYGLLDINQSPFNVGLPVELPEFTSQQVADLAQRYQLDWDETQVQEFMAMVGGHPYLVRLGLYHLARQEVTLCQLLQDAPTEVGIYEAHLRRHWGILKENSELAAALKQVVSATEPVRIETMQAYQLYSMGLIQRKRDRVIPRCQLYRHYFQRIMHYEF</sequence>
<dbReference type="RefSeq" id="WP_006100603.1">
    <property type="nucleotide sequence ID" value="NZ_DS989847.1"/>
</dbReference>